<dbReference type="PANTHER" id="PTHR45980">
    <property type="match status" value="1"/>
</dbReference>
<gene>
    <name evidence="1" type="ORF">Bca52824_035832</name>
</gene>
<evidence type="ECO:0008006" key="3">
    <source>
        <dbReference type="Google" id="ProtNLM"/>
    </source>
</evidence>
<dbReference type="GO" id="GO:0004252">
    <property type="term" value="F:serine-type endopeptidase activity"/>
    <property type="evidence" value="ECO:0007669"/>
    <property type="project" value="TreeGrafter"/>
</dbReference>
<organism evidence="1 2">
    <name type="scientific">Brassica carinata</name>
    <name type="common">Ethiopian mustard</name>
    <name type="synonym">Abyssinian cabbage</name>
    <dbReference type="NCBI Taxonomy" id="52824"/>
    <lineage>
        <taxon>Eukaryota</taxon>
        <taxon>Viridiplantae</taxon>
        <taxon>Streptophyta</taxon>
        <taxon>Embryophyta</taxon>
        <taxon>Tracheophyta</taxon>
        <taxon>Spermatophyta</taxon>
        <taxon>Magnoliopsida</taxon>
        <taxon>eudicotyledons</taxon>
        <taxon>Gunneridae</taxon>
        <taxon>Pentapetalae</taxon>
        <taxon>rosids</taxon>
        <taxon>malvids</taxon>
        <taxon>Brassicales</taxon>
        <taxon>Brassicaceae</taxon>
        <taxon>Brassiceae</taxon>
        <taxon>Brassica</taxon>
    </lineage>
</organism>
<comment type="caution">
    <text evidence="1">The sequence shown here is derived from an EMBL/GenBank/DDBJ whole genome shotgun (WGS) entry which is preliminary data.</text>
</comment>
<keyword evidence="2" id="KW-1185">Reference proteome</keyword>
<protein>
    <recommendedName>
        <fullName evidence="3">PDZ domain-containing protein</fullName>
    </recommendedName>
</protein>
<dbReference type="OrthoDB" id="1111454at2759"/>
<dbReference type="PANTHER" id="PTHR45980:SF9">
    <property type="entry name" value="PROTEASE DO-LIKE 10, MITOCHONDRIAL-RELATED"/>
    <property type="match status" value="1"/>
</dbReference>
<evidence type="ECO:0000313" key="2">
    <source>
        <dbReference type="Proteomes" id="UP000886595"/>
    </source>
</evidence>
<dbReference type="Gene3D" id="2.30.42.60">
    <property type="match status" value="1"/>
</dbReference>
<dbReference type="AlphaFoldDB" id="A0A8X7S3K2"/>
<name>A0A8X7S3K2_BRACI</name>
<sequence>MENAELRKHFKMNHELTGILVNETNTVSASHKIQKKNDVILAIDGVPIGNDALDGREYTFRTSYIAVCHIPFQ</sequence>
<dbReference type="EMBL" id="JAAMPC010000008">
    <property type="protein sequence ID" value="KAG2299360.1"/>
    <property type="molecule type" value="Genomic_DNA"/>
</dbReference>
<dbReference type="Proteomes" id="UP000886595">
    <property type="component" value="Unassembled WGS sequence"/>
</dbReference>
<accession>A0A8X7S3K2</accession>
<evidence type="ECO:0000313" key="1">
    <source>
        <dbReference type="EMBL" id="KAG2299360.1"/>
    </source>
</evidence>
<reference evidence="1 2" key="1">
    <citation type="submission" date="2020-02" db="EMBL/GenBank/DDBJ databases">
        <authorList>
            <person name="Ma Q."/>
            <person name="Huang Y."/>
            <person name="Song X."/>
            <person name="Pei D."/>
        </authorList>
    </citation>
    <scope>NUCLEOTIDE SEQUENCE [LARGE SCALE GENOMIC DNA]</scope>
    <source>
        <strain evidence="1">Sxm20200214</strain>
        <tissue evidence="1">Leaf</tissue>
    </source>
</reference>
<proteinExistence type="predicted"/>